<evidence type="ECO:0000256" key="1">
    <source>
        <dbReference type="ARBA" id="ARBA00022737"/>
    </source>
</evidence>
<name>L7F593_STRT8</name>
<dbReference type="InterPro" id="IPR027417">
    <property type="entry name" value="P-loop_NTPase"/>
</dbReference>
<organism evidence="3 4">
    <name type="scientific">Streptomyces turgidiscabies (strain Car8)</name>
    <dbReference type="NCBI Taxonomy" id="698760"/>
    <lineage>
        <taxon>Bacteria</taxon>
        <taxon>Bacillati</taxon>
        <taxon>Actinomycetota</taxon>
        <taxon>Actinomycetes</taxon>
        <taxon>Kitasatosporales</taxon>
        <taxon>Streptomycetaceae</taxon>
        <taxon>Streptomyces</taxon>
    </lineage>
</organism>
<evidence type="ECO:0000313" key="4">
    <source>
        <dbReference type="Proteomes" id="UP000010931"/>
    </source>
</evidence>
<dbReference type="PATRIC" id="fig|698760.3.peg.5320"/>
<accession>L7F593</accession>
<dbReference type="SUPFAM" id="SSF50978">
    <property type="entry name" value="WD40 repeat-like"/>
    <property type="match status" value="1"/>
</dbReference>
<dbReference type="InterPro" id="IPR056884">
    <property type="entry name" value="NPHP3-like_N"/>
</dbReference>
<dbReference type="SUPFAM" id="SSF52540">
    <property type="entry name" value="P-loop containing nucleoside triphosphate hydrolases"/>
    <property type="match status" value="1"/>
</dbReference>
<gene>
    <name evidence="3" type="ORF">STRTUCAR8_01787</name>
</gene>
<dbReference type="Gene3D" id="3.40.50.300">
    <property type="entry name" value="P-loop containing nucleotide triphosphate hydrolases"/>
    <property type="match status" value="1"/>
</dbReference>
<dbReference type="Gene3D" id="2.130.10.10">
    <property type="entry name" value="YVTN repeat-like/Quinoprotein amine dehydrogenase"/>
    <property type="match status" value="1"/>
</dbReference>
<dbReference type="InterPro" id="IPR015943">
    <property type="entry name" value="WD40/YVTN_repeat-like_dom_sf"/>
</dbReference>
<dbReference type="STRING" id="85558.T45_09129"/>
<dbReference type="Pfam" id="PF24883">
    <property type="entry name" value="NPHP3_N"/>
    <property type="match status" value="1"/>
</dbReference>
<evidence type="ECO:0000313" key="3">
    <source>
        <dbReference type="EMBL" id="ELP66299.1"/>
    </source>
</evidence>
<reference evidence="3 4" key="1">
    <citation type="journal article" date="2011" name="Plasmid">
        <title>Streptomyces turgidiscabies Car8 contains a modular pathogenicity island that shares virulence genes with other actinobacterial plant pathogens.</title>
        <authorList>
            <person name="Huguet-Tapia J.C."/>
            <person name="Badger J.H."/>
            <person name="Loria R."/>
            <person name="Pettis G.S."/>
        </authorList>
    </citation>
    <scope>NUCLEOTIDE SEQUENCE [LARGE SCALE GENOMIC DNA]</scope>
    <source>
        <strain evidence="3 4">Car8</strain>
    </source>
</reference>
<keyword evidence="1" id="KW-0677">Repeat</keyword>
<dbReference type="Proteomes" id="UP000010931">
    <property type="component" value="Unassembled WGS sequence"/>
</dbReference>
<evidence type="ECO:0000259" key="2">
    <source>
        <dbReference type="Pfam" id="PF24883"/>
    </source>
</evidence>
<dbReference type="InterPro" id="IPR036322">
    <property type="entry name" value="WD40_repeat_dom_sf"/>
</dbReference>
<proteinExistence type="predicted"/>
<sequence>MVVGAAGFAADGTPREWDPGSVAGFSPLPSVLPAVRALARALSRFDDIELVGGSPVENPDRNTLDELWRALRRGGGKASIVFFTGHGVARGKSLYLPVSGTDPARLPDTAIPVARWLDEVEDTDNAVPTLFVFDVCQAGTAALYQAMQETFGRDRKTWVIAACAPDENAFGARFTTAFAGVLDQLRTGVLNTWPRAEHVPLSTIARKVDQEMARLSGGCAVPQTVFRTPEYTTDQNQPFFPDTGFTEDRYARMRQLMDAGLREMTDAVLSRAPGLDPVHFFTRVSGTPPGKPYSGSCFFTGRTDELQTVARWIREGPPLLTVTGSPGTGKSALLGVLTCLCHPQMRELSAAVRSRVPFEVRPTVGSARFAAVHARFREPAEVIASLAAQLGFDHDSSWTVEKLAKQLAALSEPAVLVIDAVDESLDSRGLVQDVILPLLDASTEPDRPVCRIAIGVRPWWDLPGLRHVASRGRLIDLDSSTPAPQLAAELATYINDLLGATPGYDQTIAKAVGTRLAEADGRYLLASLFVDYLARNPSLSFARAVELLPVDLPEMFRLQLDSSSNPWLRAVLSVVAQAKGQGMPLELIHQCVQSAETTATFDEVRDALADASFYLRTDNGPEGGLLYRLYHQSLVDYFRSAADSRSLLTGLLATVPMDGGCRAWWEAHAYLLRHVLDHAVDAGSAAADALILDAGLLVYAEPRSAIRSLNAMVSTYGQRQASIYASSCRMTISLPPEQRKQVLALDAVRQGRRDLAQAFWDVPTGVENPPLRFRWATGPERVPNLLISIDPATVEHVSALAVGHSEDLPVVLVGGSCGVVDVHETVHGSLLFSLRGHDNPIVAIETVDLDDITLAVTASAGKVCAWNLADGSPYSEYADAGLGLTALQVGQDDEDNSVTAYLATESGELRYVDLDTGDHLHTLTGLRSDIRAMHLRTQETEQYAHFVYESDFTAEATMTAVALGTVRGKNVEIVGDQRGHVCVWENGGGEKLLHSLSSYDRGYVRKWDRWPTEQGSDQTVRMIREQGSGISAVALGRLRGLPVAVAAQDKEYVHVWDIGYKSIINPAGVGTEETLHLTRIDGQAVVAVEVGALRRPTLNTQKKQFEMVRQEPHAVVWARADGALVEADDAHLAELIAPADATGATTGTRRRDDSAERGTLAFSVSVTMKGGTSVQVTSDLEGIIRVREAVSGEPVGGPLYLPSTYPRPALLTADEDGLAVYRAHEIAVLDWTGDATAENPVPSPEVTHVVAWFPGDLLSDSPELELWDVHSMDDWVAGEHAPHYTIGAPVNVDPKVLGRRVAQFLDKNDADVIALERSTYGVRLGNGDSRDHEFPLFLVTTLPRPESV</sequence>
<comment type="caution">
    <text evidence="3">The sequence shown here is derived from an EMBL/GenBank/DDBJ whole genome shotgun (WGS) entry which is preliminary data.</text>
</comment>
<feature type="domain" description="Nephrocystin 3-like N-terminal" evidence="2">
    <location>
        <begin position="308"/>
        <end position="432"/>
    </location>
</feature>
<dbReference type="Gene3D" id="3.40.50.1460">
    <property type="match status" value="1"/>
</dbReference>
<protein>
    <recommendedName>
        <fullName evidence="2">Nephrocystin 3-like N-terminal domain-containing protein</fullName>
    </recommendedName>
</protein>
<keyword evidence="4" id="KW-1185">Reference proteome</keyword>
<dbReference type="EMBL" id="AEJB01000361">
    <property type="protein sequence ID" value="ELP66299.1"/>
    <property type="molecule type" value="Genomic_DNA"/>
</dbReference>